<keyword evidence="6" id="KW-0804">Transcription</keyword>
<dbReference type="GO" id="GO:0006386">
    <property type="term" value="P:termination of RNA polymerase III transcription"/>
    <property type="evidence" value="ECO:0007669"/>
    <property type="project" value="TreeGrafter"/>
</dbReference>
<keyword evidence="2 5" id="KW-0863">Zinc-finger</keyword>
<dbReference type="SUPFAM" id="SSF57783">
    <property type="entry name" value="Zinc beta-ribbon"/>
    <property type="match status" value="1"/>
</dbReference>
<evidence type="ECO:0000256" key="1">
    <source>
        <dbReference type="ARBA" id="ARBA00022723"/>
    </source>
</evidence>
<dbReference type="GO" id="GO:0003899">
    <property type="term" value="F:DNA-directed RNA polymerase activity"/>
    <property type="evidence" value="ECO:0007669"/>
    <property type="project" value="InterPro"/>
</dbReference>
<dbReference type="GO" id="GO:0055029">
    <property type="term" value="C:nuclear DNA-directed RNA polymerase complex"/>
    <property type="evidence" value="ECO:0007669"/>
    <property type="project" value="UniProtKB-ARBA"/>
</dbReference>
<dbReference type="GO" id="GO:0005666">
    <property type="term" value="C:RNA polymerase III complex"/>
    <property type="evidence" value="ECO:0007669"/>
    <property type="project" value="TreeGrafter"/>
</dbReference>
<feature type="non-terminal residue" evidence="8">
    <location>
        <position position="92"/>
    </location>
</feature>
<dbReference type="InterPro" id="IPR001529">
    <property type="entry name" value="Zn_ribbon_RPB9"/>
</dbReference>
<dbReference type="Pfam" id="PF02150">
    <property type="entry name" value="Zn_ribbon_RPB9"/>
    <property type="match status" value="1"/>
</dbReference>
<evidence type="ECO:0000256" key="5">
    <source>
        <dbReference type="PIRSR" id="PIRSR005586-2"/>
    </source>
</evidence>
<evidence type="ECO:0000256" key="3">
    <source>
        <dbReference type="ARBA" id="ARBA00022833"/>
    </source>
</evidence>
<dbReference type="InterPro" id="IPR012164">
    <property type="entry name" value="Rpa12/Rpb9/Rpc10/TFS"/>
</dbReference>
<proteinExistence type="inferred from homology"/>
<organism evidence="8 9">
    <name type="scientific">Mycena belliarum</name>
    <dbReference type="NCBI Taxonomy" id="1033014"/>
    <lineage>
        <taxon>Eukaryota</taxon>
        <taxon>Fungi</taxon>
        <taxon>Dikarya</taxon>
        <taxon>Basidiomycota</taxon>
        <taxon>Agaricomycotina</taxon>
        <taxon>Agaricomycetes</taxon>
        <taxon>Agaricomycetidae</taxon>
        <taxon>Agaricales</taxon>
        <taxon>Marasmiineae</taxon>
        <taxon>Mycenaceae</taxon>
        <taxon>Mycena</taxon>
    </lineage>
</organism>
<evidence type="ECO:0000256" key="4">
    <source>
        <dbReference type="PIRSR" id="PIRSR005586-1"/>
    </source>
</evidence>
<gene>
    <name evidence="8" type="ORF">B0H15DRAFT_748929</name>
</gene>
<dbReference type="Proteomes" id="UP001222325">
    <property type="component" value="Unassembled WGS sequence"/>
</dbReference>
<evidence type="ECO:0000313" key="9">
    <source>
        <dbReference type="Proteomes" id="UP001222325"/>
    </source>
</evidence>
<keyword evidence="3 4" id="KW-0862">Zinc</keyword>
<dbReference type="PANTHER" id="PTHR11239">
    <property type="entry name" value="DNA-DIRECTED RNA POLYMERASE"/>
    <property type="match status" value="1"/>
</dbReference>
<dbReference type="PIRSF" id="PIRSF005586">
    <property type="entry name" value="RNApol_RpoM"/>
    <property type="match status" value="1"/>
</dbReference>
<dbReference type="AlphaFoldDB" id="A0AAD6TZH0"/>
<comment type="similarity">
    <text evidence="6">Belongs to the archaeal rpoM/eukaryotic RPA12/RPB9/RPC11 RNA polymerase family.</text>
</comment>
<dbReference type="GO" id="GO:0003676">
    <property type="term" value="F:nucleic acid binding"/>
    <property type="evidence" value="ECO:0007669"/>
    <property type="project" value="InterPro"/>
</dbReference>
<feature type="binding site" evidence="4">
    <location>
        <position position="24"/>
    </location>
    <ligand>
        <name>Zn(2+)</name>
        <dbReference type="ChEBI" id="CHEBI:29105"/>
        <label>1</label>
    </ligand>
</feature>
<comment type="caution">
    <text evidence="8">The sequence shown here is derived from an EMBL/GenBank/DDBJ whole genome shotgun (WGS) entry which is preliminary data.</text>
</comment>
<reference evidence="8" key="1">
    <citation type="submission" date="2023-03" db="EMBL/GenBank/DDBJ databases">
        <title>Massive genome expansion in bonnet fungi (Mycena s.s.) driven by repeated elements and novel gene families across ecological guilds.</title>
        <authorList>
            <consortium name="Lawrence Berkeley National Laboratory"/>
            <person name="Harder C.B."/>
            <person name="Miyauchi S."/>
            <person name="Viragh M."/>
            <person name="Kuo A."/>
            <person name="Thoen E."/>
            <person name="Andreopoulos B."/>
            <person name="Lu D."/>
            <person name="Skrede I."/>
            <person name="Drula E."/>
            <person name="Henrissat B."/>
            <person name="Morin E."/>
            <person name="Kohler A."/>
            <person name="Barry K."/>
            <person name="LaButti K."/>
            <person name="Morin E."/>
            <person name="Salamov A."/>
            <person name="Lipzen A."/>
            <person name="Mereny Z."/>
            <person name="Hegedus B."/>
            <person name="Baldrian P."/>
            <person name="Stursova M."/>
            <person name="Weitz H."/>
            <person name="Taylor A."/>
            <person name="Grigoriev I.V."/>
            <person name="Nagy L.G."/>
            <person name="Martin F."/>
            <person name="Kauserud H."/>
        </authorList>
    </citation>
    <scope>NUCLEOTIDE SEQUENCE</scope>
    <source>
        <strain evidence="8">CBHHK173m</strain>
    </source>
</reference>
<evidence type="ECO:0000256" key="2">
    <source>
        <dbReference type="ARBA" id="ARBA00022771"/>
    </source>
</evidence>
<dbReference type="Gene3D" id="2.20.25.10">
    <property type="match status" value="1"/>
</dbReference>
<feature type="binding site" evidence="4">
    <location>
        <position position="7"/>
    </location>
    <ligand>
        <name>Zn(2+)</name>
        <dbReference type="ChEBI" id="CHEBI:29105"/>
        <label>1</label>
    </ligand>
</feature>
<evidence type="ECO:0000259" key="7">
    <source>
        <dbReference type="PROSITE" id="PS51133"/>
    </source>
</evidence>
<dbReference type="InterPro" id="IPR001222">
    <property type="entry name" value="Znf_TFIIS"/>
</dbReference>
<accession>A0AAD6TZH0</accession>
<feature type="domain" description="TFIIS-type" evidence="7">
    <location>
        <begin position="65"/>
        <end position="92"/>
    </location>
</feature>
<keyword evidence="1 4" id="KW-0479">Metal-binding</keyword>
<feature type="binding site" evidence="4">
    <location>
        <position position="4"/>
    </location>
    <ligand>
        <name>Zn(2+)</name>
        <dbReference type="ChEBI" id="CHEBI:29105"/>
        <label>1</label>
    </ligand>
</feature>
<feature type="binding site" evidence="4">
    <location>
        <position position="69"/>
    </location>
    <ligand>
        <name>Zn(2+)</name>
        <dbReference type="ChEBI" id="CHEBI:29105"/>
        <label>2</label>
    </ligand>
</feature>
<dbReference type="PANTHER" id="PTHR11239:SF12">
    <property type="entry name" value="DNA-DIRECTED RNA POLYMERASE III SUBUNIT RPC10"/>
    <property type="match status" value="1"/>
</dbReference>
<feature type="binding site" evidence="4">
    <location>
        <position position="27"/>
    </location>
    <ligand>
        <name>Zn(2+)</name>
        <dbReference type="ChEBI" id="CHEBI:29105"/>
        <label>1</label>
    </ligand>
</feature>
<sequence>MLFCPSCANLLIIDSSSGLNKWSCQTCPYHFPITKQHTSRTRMKAKGAGEIRDVLQELADGAARTEVECQKCGHGFAYFNQLQIRSADEPMT</sequence>
<dbReference type="SMART" id="SM00440">
    <property type="entry name" value="ZnF_C2C2"/>
    <property type="match status" value="1"/>
</dbReference>
<dbReference type="PROSITE" id="PS51133">
    <property type="entry name" value="ZF_TFIIS_2"/>
    <property type="match status" value="1"/>
</dbReference>
<name>A0AAD6TZH0_9AGAR</name>
<evidence type="ECO:0000256" key="6">
    <source>
        <dbReference type="RuleBase" id="RU003474"/>
    </source>
</evidence>
<dbReference type="GO" id="GO:0008270">
    <property type="term" value="F:zinc ion binding"/>
    <property type="evidence" value="ECO:0007669"/>
    <property type="project" value="UniProtKB-KW"/>
</dbReference>
<dbReference type="Pfam" id="PF01096">
    <property type="entry name" value="Zn_ribbon_TFIIS"/>
    <property type="match status" value="1"/>
</dbReference>
<keyword evidence="9" id="KW-1185">Reference proteome</keyword>
<feature type="zinc finger region" description="C4-type" evidence="5">
    <location>
        <begin position="4"/>
        <end position="27"/>
    </location>
</feature>
<evidence type="ECO:0000313" key="8">
    <source>
        <dbReference type="EMBL" id="KAJ7082859.1"/>
    </source>
</evidence>
<dbReference type="SMART" id="SM00661">
    <property type="entry name" value="RPOL9"/>
    <property type="match status" value="1"/>
</dbReference>
<feature type="binding site" evidence="4">
    <location>
        <position position="72"/>
    </location>
    <ligand>
        <name>Zn(2+)</name>
        <dbReference type="ChEBI" id="CHEBI:29105"/>
        <label>2</label>
    </ligand>
</feature>
<keyword evidence="6" id="KW-0240">DNA-directed RNA polymerase</keyword>
<dbReference type="EMBL" id="JARJCN010000043">
    <property type="protein sequence ID" value="KAJ7082859.1"/>
    <property type="molecule type" value="Genomic_DNA"/>
</dbReference>
<protein>
    <recommendedName>
        <fullName evidence="7">TFIIS-type domain-containing protein</fullName>
    </recommendedName>
</protein>